<dbReference type="EMBL" id="HBHA01000245">
    <property type="protein sequence ID" value="CAD9576200.1"/>
    <property type="molecule type" value="Transcribed_RNA"/>
</dbReference>
<dbReference type="InterPro" id="IPR015943">
    <property type="entry name" value="WD40/YVTN_repeat-like_dom_sf"/>
</dbReference>
<sequence>MADITPRLFSVGEDRLLHEFDVISSSINRGLILKATTKTDESSSPTALLPLGGTDPRFACANNGYQIKLWGEQSRLKLPSFTNNSDSQDEKGGKDDDDNDEDDDDEDADDESTGEASKTISKDTLRCVKTTLAPTYGGPVSELIVIPSIGKDGKTLHDSQYLFYSTYSKMTGLLKLPLDGDPFKSSALIAHSGEISSCACTCDGRYVITGGSDDHVVTVWRVSVNALESSIILGGDPNQAFANVLGEGGQEGETFKEFKDFYYLCQLKQQGIDTREARKITNLIPPEQVVNLFRAMGYFPTESEICNLKQELASEAYPTGPDGIPQVCFKDAVRLYVNHRSVFGLKRGEIEEALQKLIHDDEEKAIKREDLLNIMKVYGEVMTPDEITTCLAALQGVRQKDVNSSQLIEALPAMMDADDVATELLGLVK</sequence>
<evidence type="ECO:0000256" key="1">
    <source>
        <dbReference type="ARBA" id="ARBA00004138"/>
    </source>
</evidence>
<dbReference type="Gene3D" id="1.10.238.10">
    <property type="entry name" value="EF-hand"/>
    <property type="match status" value="1"/>
</dbReference>
<evidence type="ECO:0000256" key="5">
    <source>
        <dbReference type="SAM" id="MobiDB-lite"/>
    </source>
</evidence>
<evidence type="ECO:0000313" key="6">
    <source>
        <dbReference type="EMBL" id="CAD9576200.1"/>
    </source>
</evidence>
<dbReference type="PANTHER" id="PTHR13720">
    <property type="entry name" value="WD-40 REPEAT PROTEIN"/>
    <property type="match status" value="1"/>
</dbReference>
<evidence type="ECO:0000256" key="4">
    <source>
        <dbReference type="ARBA" id="ARBA00023273"/>
    </source>
</evidence>
<dbReference type="PANTHER" id="PTHR13720:SF13">
    <property type="entry name" value="CILIA- AND FLAGELLA-ASSOCIATED PROTEIN 251"/>
    <property type="match status" value="1"/>
</dbReference>
<reference evidence="6" key="1">
    <citation type="submission" date="2021-01" db="EMBL/GenBank/DDBJ databases">
        <authorList>
            <person name="Corre E."/>
            <person name="Pelletier E."/>
            <person name="Niang G."/>
            <person name="Scheremetjew M."/>
            <person name="Finn R."/>
            <person name="Kale V."/>
            <person name="Holt S."/>
            <person name="Cochrane G."/>
            <person name="Meng A."/>
            <person name="Brown T."/>
            <person name="Cohen L."/>
        </authorList>
    </citation>
    <scope>NUCLEOTIDE SEQUENCE</scope>
    <source>
        <strain evidence="6">CCMP1258.1</strain>
    </source>
</reference>
<name>A0A7S2P379_BIGNA</name>
<dbReference type="SUPFAM" id="SSF47473">
    <property type="entry name" value="EF-hand"/>
    <property type="match status" value="1"/>
</dbReference>
<dbReference type="AlphaFoldDB" id="A0A7S2P379"/>
<keyword evidence="4" id="KW-0966">Cell projection</keyword>
<evidence type="ECO:0000256" key="3">
    <source>
        <dbReference type="ARBA" id="ARBA00022737"/>
    </source>
</evidence>
<keyword evidence="2" id="KW-0853">WD repeat</keyword>
<dbReference type="GO" id="GO:0031514">
    <property type="term" value="C:motile cilium"/>
    <property type="evidence" value="ECO:0007669"/>
    <property type="project" value="TreeGrafter"/>
</dbReference>
<dbReference type="InterPro" id="IPR050630">
    <property type="entry name" value="WD_repeat_EMAP"/>
</dbReference>
<dbReference type="InterPro" id="IPR011992">
    <property type="entry name" value="EF-hand-dom_pair"/>
</dbReference>
<comment type="subcellular location">
    <subcellularLocation>
        <location evidence="1">Cell projection</location>
        <location evidence="1">Cilium</location>
    </subcellularLocation>
</comment>
<gene>
    <name evidence="6" type="ORF">BIGN1055_LOCUS157</name>
</gene>
<keyword evidence="3" id="KW-0677">Repeat</keyword>
<organism evidence="6">
    <name type="scientific">Bigelowiella natans</name>
    <name type="common">Pedinomonas minutissima</name>
    <name type="synonym">Chlorarachnion sp. (strain CCMP621)</name>
    <dbReference type="NCBI Taxonomy" id="227086"/>
    <lineage>
        <taxon>Eukaryota</taxon>
        <taxon>Sar</taxon>
        <taxon>Rhizaria</taxon>
        <taxon>Cercozoa</taxon>
        <taxon>Chlorarachniophyceae</taxon>
        <taxon>Bigelowiella</taxon>
    </lineage>
</organism>
<proteinExistence type="predicted"/>
<feature type="compositionally biased region" description="Acidic residues" evidence="5">
    <location>
        <begin position="95"/>
        <end position="113"/>
    </location>
</feature>
<accession>A0A7S2P379</accession>
<dbReference type="InterPro" id="IPR036322">
    <property type="entry name" value="WD40_repeat_dom_sf"/>
</dbReference>
<protein>
    <submittedName>
        <fullName evidence="6">Uncharacterized protein</fullName>
    </submittedName>
</protein>
<dbReference type="Gene3D" id="2.130.10.10">
    <property type="entry name" value="YVTN repeat-like/Quinoprotein amine dehydrogenase"/>
    <property type="match status" value="1"/>
</dbReference>
<dbReference type="SUPFAM" id="SSF50978">
    <property type="entry name" value="WD40 repeat-like"/>
    <property type="match status" value="1"/>
</dbReference>
<evidence type="ECO:0000256" key="2">
    <source>
        <dbReference type="ARBA" id="ARBA00022574"/>
    </source>
</evidence>
<feature type="region of interest" description="Disordered" evidence="5">
    <location>
        <begin position="78"/>
        <end position="119"/>
    </location>
</feature>